<dbReference type="Gene3D" id="1.10.1740.70">
    <property type="entry name" value="ChaB"/>
    <property type="match status" value="1"/>
</dbReference>
<dbReference type="Proteomes" id="UP000179344">
    <property type="component" value="Unassembled WGS sequence"/>
</dbReference>
<gene>
    <name evidence="1" type="ORF">A2V92_03130</name>
</gene>
<sequence length="70" mass="7995">MPYARISDLPDSVRRHLPEHAQEIYAAAFNSAWEQYAGRADREVVAHKVAWAAVKQAYEKRAGSWVRKSP</sequence>
<dbReference type="AlphaFoldDB" id="A0A1F6TIP5"/>
<dbReference type="SUPFAM" id="SSF140376">
    <property type="entry name" value="ChaB-like"/>
    <property type="match status" value="1"/>
</dbReference>
<protein>
    <submittedName>
        <fullName evidence="1">Cation transport regulator ChaB</fullName>
    </submittedName>
</protein>
<dbReference type="EMBL" id="MFST01000026">
    <property type="protein sequence ID" value="OGI45020.1"/>
    <property type="molecule type" value="Genomic_DNA"/>
</dbReference>
<dbReference type="Pfam" id="PF06150">
    <property type="entry name" value="ChaB"/>
    <property type="match status" value="1"/>
</dbReference>
<reference evidence="1 2" key="1">
    <citation type="journal article" date="2016" name="Nat. Commun.">
        <title>Thousands of microbial genomes shed light on interconnected biogeochemical processes in an aquifer system.</title>
        <authorList>
            <person name="Anantharaman K."/>
            <person name="Brown C.T."/>
            <person name="Hug L.A."/>
            <person name="Sharon I."/>
            <person name="Castelle C.J."/>
            <person name="Probst A.J."/>
            <person name="Thomas B.C."/>
            <person name="Singh A."/>
            <person name="Wilkins M.J."/>
            <person name="Karaoz U."/>
            <person name="Brodie E.L."/>
            <person name="Williams K.H."/>
            <person name="Hubbard S.S."/>
            <person name="Banfield J.F."/>
        </authorList>
    </citation>
    <scope>NUCLEOTIDE SEQUENCE [LARGE SCALE GENOMIC DNA]</scope>
</reference>
<comment type="caution">
    <text evidence="1">The sequence shown here is derived from an EMBL/GenBank/DDBJ whole genome shotgun (WGS) entry which is preliminary data.</text>
</comment>
<evidence type="ECO:0000313" key="2">
    <source>
        <dbReference type="Proteomes" id="UP000179344"/>
    </source>
</evidence>
<name>A0A1F6TIP5_9PROT</name>
<proteinExistence type="predicted"/>
<accession>A0A1F6TIP5</accession>
<dbReference type="InterPro" id="IPR009317">
    <property type="entry name" value="ChaB"/>
</dbReference>
<evidence type="ECO:0000313" key="1">
    <source>
        <dbReference type="EMBL" id="OGI45020.1"/>
    </source>
</evidence>
<organism evidence="1 2">
    <name type="scientific">Candidatus Muproteobacteria bacterium RBG_16_65_31</name>
    <dbReference type="NCBI Taxonomy" id="1817759"/>
    <lineage>
        <taxon>Bacteria</taxon>
        <taxon>Pseudomonadati</taxon>
        <taxon>Pseudomonadota</taxon>
        <taxon>Candidatus Muproteobacteria</taxon>
    </lineage>
</organism>
<dbReference type="InterPro" id="IPR037205">
    <property type="entry name" value="ChaB_sf"/>
</dbReference>